<evidence type="ECO:0000313" key="6">
    <source>
        <dbReference type="Proteomes" id="UP000235145"/>
    </source>
</evidence>
<accession>A0A9R1X3E5</accession>
<sequence>MKKICIVCDEIVDPDEEIFVDGVLYHNECFQCSQCDEKLSIWINESFDLIMRRTITPRMMGSYIASLILNKHLRKMEGFQENYRKTSSKLSTIFFKTQAKQAVSKKCNIPTYKKREARPTVSCADDDDDSSPDFLTPTNQIHPFVVGQLDPDTIMNQFMQNPALIGLLDGVPNQYEMESQDFLRNMLDQITRNPEMMRAIGQLGQHMDDNQDLGSMFSPMSEPQCQEGGDSGFGGDLDMSFMVQQMMPFFSQAFYHEDSGLNLLEHHPPIKKELHRRCYSDSASIKGLSVDCQMNLKEVAKKIEDEYPPLEIFSSVIETTALLNENIQDIYGLADLCSDEELAERLTRFKIVVYGCWYFLFVQL</sequence>
<dbReference type="PROSITE" id="PS50023">
    <property type="entry name" value="LIM_DOMAIN_2"/>
    <property type="match status" value="1"/>
</dbReference>
<dbReference type="PANTHER" id="PTHR15204:SF5">
    <property type="entry name" value="LARGE PROLINE-RICH PROTEIN BAG6 ISOFORM X1"/>
    <property type="match status" value="1"/>
</dbReference>
<reference evidence="5 6" key="1">
    <citation type="journal article" date="2017" name="Nat. Commun.">
        <title>Genome assembly with in vitro proximity ligation data and whole-genome triplication in lettuce.</title>
        <authorList>
            <person name="Reyes-Chin-Wo S."/>
            <person name="Wang Z."/>
            <person name="Yang X."/>
            <person name="Kozik A."/>
            <person name="Arikit S."/>
            <person name="Song C."/>
            <person name="Xia L."/>
            <person name="Froenicke L."/>
            <person name="Lavelle D.O."/>
            <person name="Truco M.J."/>
            <person name="Xia R."/>
            <person name="Zhu S."/>
            <person name="Xu C."/>
            <person name="Xu H."/>
            <person name="Xu X."/>
            <person name="Cox K."/>
            <person name="Korf I."/>
            <person name="Meyers B.C."/>
            <person name="Michelmore R.W."/>
        </authorList>
    </citation>
    <scope>NUCLEOTIDE SEQUENCE [LARGE SCALE GENOMIC DNA]</scope>
    <source>
        <strain evidence="6">cv. Salinas</strain>
        <tissue evidence="5">Seedlings</tissue>
    </source>
</reference>
<keyword evidence="6" id="KW-1185">Reference proteome</keyword>
<keyword evidence="1 3" id="KW-0479">Metal-binding</keyword>
<feature type="domain" description="LIM zinc-binding" evidence="4">
    <location>
        <begin position="3"/>
        <end position="66"/>
    </location>
</feature>
<proteinExistence type="predicted"/>
<comment type="caution">
    <text evidence="5">The sequence shown here is derived from an EMBL/GenBank/DDBJ whole genome shotgun (WGS) entry which is preliminary data.</text>
</comment>
<gene>
    <name evidence="5" type="ORF">LSAT_V11C600301500</name>
</gene>
<evidence type="ECO:0000256" key="1">
    <source>
        <dbReference type="ARBA" id="ARBA00022723"/>
    </source>
</evidence>
<evidence type="ECO:0000256" key="3">
    <source>
        <dbReference type="PROSITE-ProRule" id="PRU00125"/>
    </source>
</evidence>
<dbReference type="Gene3D" id="2.10.110.10">
    <property type="entry name" value="Cysteine Rich Protein"/>
    <property type="match status" value="1"/>
</dbReference>
<organism evidence="5 6">
    <name type="scientific">Lactuca sativa</name>
    <name type="common">Garden lettuce</name>
    <dbReference type="NCBI Taxonomy" id="4236"/>
    <lineage>
        <taxon>Eukaryota</taxon>
        <taxon>Viridiplantae</taxon>
        <taxon>Streptophyta</taxon>
        <taxon>Embryophyta</taxon>
        <taxon>Tracheophyta</taxon>
        <taxon>Spermatophyta</taxon>
        <taxon>Magnoliopsida</taxon>
        <taxon>eudicotyledons</taxon>
        <taxon>Gunneridae</taxon>
        <taxon>Pentapetalae</taxon>
        <taxon>asterids</taxon>
        <taxon>campanulids</taxon>
        <taxon>Asterales</taxon>
        <taxon>Asteraceae</taxon>
        <taxon>Cichorioideae</taxon>
        <taxon>Cichorieae</taxon>
        <taxon>Lactucinae</taxon>
        <taxon>Lactuca</taxon>
    </lineage>
</organism>
<name>A0A9R1X3E5_LACSA</name>
<protein>
    <recommendedName>
        <fullName evidence="4">LIM zinc-binding domain-containing protein</fullName>
    </recommendedName>
</protein>
<evidence type="ECO:0000259" key="4">
    <source>
        <dbReference type="PROSITE" id="PS50023"/>
    </source>
</evidence>
<keyword evidence="3" id="KW-0440">LIM domain</keyword>
<dbReference type="EMBL" id="NBSK02000006">
    <property type="protein sequence ID" value="KAJ0199210.1"/>
    <property type="molecule type" value="Genomic_DNA"/>
</dbReference>
<evidence type="ECO:0000256" key="2">
    <source>
        <dbReference type="ARBA" id="ARBA00022833"/>
    </source>
</evidence>
<dbReference type="Proteomes" id="UP000235145">
    <property type="component" value="Unassembled WGS sequence"/>
</dbReference>
<dbReference type="Pfam" id="PF00412">
    <property type="entry name" value="LIM"/>
    <property type="match status" value="1"/>
</dbReference>
<dbReference type="PANTHER" id="PTHR15204">
    <property type="entry name" value="LARGE PROLINE-RICH PROTEIN BAG6"/>
    <property type="match status" value="1"/>
</dbReference>
<evidence type="ECO:0000313" key="5">
    <source>
        <dbReference type="EMBL" id="KAJ0199210.1"/>
    </source>
</evidence>
<dbReference type="PROSITE" id="PS00478">
    <property type="entry name" value="LIM_DOMAIN_1"/>
    <property type="match status" value="1"/>
</dbReference>
<dbReference type="InterPro" id="IPR001781">
    <property type="entry name" value="Znf_LIM"/>
</dbReference>
<dbReference type="AlphaFoldDB" id="A0A9R1X3E5"/>
<dbReference type="GO" id="GO:0046872">
    <property type="term" value="F:metal ion binding"/>
    <property type="evidence" value="ECO:0007669"/>
    <property type="project" value="UniProtKB-KW"/>
</dbReference>
<keyword evidence="2 3" id="KW-0862">Zinc</keyword>